<accession>A0A4U5NKR3</accession>
<dbReference type="AlphaFoldDB" id="A0A4U5NKR3"/>
<organism evidence="1">
    <name type="scientific">Populus alba</name>
    <name type="common">White poplar</name>
    <dbReference type="NCBI Taxonomy" id="43335"/>
    <lineage>
        <taxon>Eukaryota</taxon>
        <taxon>Viridiplantae</taxon>
        <taxon>Streptophyta</taxon>
        <taxon>Embryophyta</taxon>
        <taxon>Tracheophyta</taxon>
        <taxon>Spermatophyta</taxon>
        <taxon>Magnoliopsida</taxon>
        <taxon>eudicotyledons</taxon>
        <taxon>Gunneridae</taxon>
        <taxon>Pentapetalae</taxon>
        <taxon>rosids</taxon>
        <taxon>fabids</taxon>
        <taxon>Malpighiales</taxon>
        <taxon>Salicaceae</taxon>
        <taxon>Saliceae</taxon>
        <taxon>Populus</taxon>
    </lineage>
</organism>
<evidence type="ECO:0000313" key="1">
    <source>
        <dbReference type="EMBL" id="TKR84179.1"/>
    </source>
</evidence>
<proteinExistence type="predicted"/>
<reference evidence="1" key="1">
    <citation type="submission" date="2018-10" db="EMBL/GenBank/DDBJ databases">
        <title>Population genomic analysis revealed the cold adaptation of white poplar.</title>
        <authorList>
            <person name="Liu Y.-J."/>
        </authorList>
    </citation>
    <scope>NUCLEOTIDE SEQUENCE [LARGE SCALE GENOMIC DNA]</scope>
    <source>
        <strain evidence="1">PAL-ZL1</strain>
    </source>
</reference>
<gene>
    <name evidence="1" type="ORF">D5086_0000262120</name>
</gene>
<dbReference type="EMBL" id="RCHU01001018">
    <property type="protein sequence ID" value="TKR84179.1"/>
    <property type="molecule type" value="Genomic_DNA"/>
</dbReference>
<name>A0A4U5NKR3_POPAL</name>
<sequence>MRKATAPLFVRMRLFKHVNKKTLFPFFSGWRRRLVDLSRSLILTQLTLSLTLQQNQVNPSSILHPYPSLALSHQGSEAWTTWEYVTNTIKLISSHWPLNAIACNLVRFLHLYAFDFVRQRWGRNDHPGLKHRTRILP</sequence>
<protein>
    <submittedName>
        <fullName evidence="1">Uncharacterized protein</fullName>
    </submittedName>
</protein>
<comment type="caution">
    <text evidence="1">The sequence shown here is derived from an EMBL/GenBank/DDBJ whole genome shotgun (WGS) entry which is preliminary data.</text>
</comment>